<evidence type="ECO:0008006" key="4">
    <source>
        <dbReference type="Google" id="ProtNLM"/>
    </source>
</evidence>
<gene>
    <name evidence="2" type="ORF">H0921_00730</name>
</gene>
<proteinExistence type="predicted"/>
<keyword evidence="3" id="KW-1185">Reference proteome</keyword>
<reference evidence="2 3" key="1">
    <citation type="submission" date="2020-07" db="EMBL/GenBank/DDBJ databases">
        <title>Thermogemmata thermophila gen. nov., sp. nov., a novel moderate thermophilic planctomycete from a Kamchatka hot spring.</title>
        <authorList>
            <person name="Elcheninov A.G."/>
            <person name="Podosokorskaya O.A."/>
            <person name="Kovaleva O.L."/>
            <person name="Novikov A."/>
            <person name="Bonch-Osmolovskaya E.A."/>
            <person name="Toshchakov S.V."/>
            <person name="Kublanov I.V."/>
        </authorList>
    </citation>
    <scope>NUCLEOTIDE SEQUENCE [LARGE SCALE GENOMIC DNA]</scope>
    <source>
        <strain evidence="2 3">2918</strain>
    </source>
</reference>
<feature type="compositionally biased region" description="Basic and acidic residues" evidence="1">
    <location>
        <begin position="146"/>
        <end position="158"/>
    </location>
</feature>
<dbReference type="RefSeq" id="WP_194536114.1">
    <property type="nucleotide sequence ID" value="NZ_JACEFB010000001.1"/>
</dbReference>
<dbReference type="EMBL" id="JACEFB010000001">
    <property type="protein sequence ID" value="MBA2224682.1"/>
    <property type="molecule type" value="Genomic_DNA"/>
</dbReference>
<sequence length="412" mass="46367">MSKTIPPAATRYKLIRDSILPIQQKWLLEVLNRYQGANDTCWVRQETLARDCSYSDTRQVRRLLTDLFRLGIVSITSPNGANHCNHYSINEPALIRLQQRTLPPADTEDPFDRTRKTAQADTEVRPLRRTQKTAGKPLTRSVKTPTKTEDGGRDDLRSGEGGGGDSPGYSSSPNPAREGNAFSGSRTRAAPDSGSPDSGWDNNAQLSDFIKYLPSEEVYAKVELIRLSENDNPMVRSTRDPNSVAAGHVTLMKEIETERGRHPDPWEIADATNDQVFRGLKQLSWGLLVSRKVLKTGRSAREEFKYQIVRRMRDKDYCTSPLGQNSADAHHRRIEEMKRDAALSGDNPSRPCGLWSDTVESGDNHLSGPSLEANPIRRNHRLETLLELKRLNPDDSELDQLIREVQEETAEE</sequence>
<feature type="region of interest" description="Disordered" evidence="1">
    <location>
        <begin position="102"/>
        <end position="201"/>
    </location>
</feature>
<comment type="caution">
    <text evidence="2">The sequence shown here is derived from an EMBL/GenBank/DDBJ whole genome shotgun (WGS) entry which is preliminary data.</text>
</comment>
<dbReference type="Pfam" id="PF13730">
    <property type="entry name" value="HTH_36"/>
    <property type="match status" value="1"/>
</dbReference>
<organism evidence="2 3">
    <name type="scientific">Thermogemmata fonticola</name>
    <dbReference type="NCBI Taxonomy" id="2755323"/>
    <lineage>
        <taxon>Bacteria</taxon>
        <taxon>Pseudomonadati</taxon>
        <taxon>Planctomycetota</taxon>
        <taxon>Planctomycetia</taxon>
        <taxon>Gemmatales</taxon>
        <taxon>Gemmataceae</taxon>
        <taxon>Thermogemmata</taxon>
    </lineage>
</organism>
<dbReference type="Proteomes" id="UP000542342">
    <property type="component" value="Unassembled WGS sequence"/>
</dbReference>
<accession>A0A7V8VBI4</accession>
<evidence type="ECO:0000313" key="3">
    <source>
        <dbReference type="Proteomes" id="UP000542342"/>
    </source>
</evidence>
<evidence type="ECO:0000313" key="2">
    <source>
        <dbReference type="EMBL" id="MBA2224682.1"/>
    </source>
</evidence>
<protein>
    <recommendedName>
        <fullName evidence="4">Helix-turn-helix domain-containing protein</fullName>
    </recommendedName>
</protein>
<name>A0A7V8VBI4_9BACT</name>
<evidence type="ECO:0000256" key="1">
    <source>
        <dbReference type="SAM" id="MobiDB-lite"/>
    </source>
</evidence>
<dbReference type="AlphaFoldDB" id="A0A7V8VBI4"/>